<dbReference type="KEGG" id="cqu:CpipJ_CPIJ019282"/>
<keyword evidence="5" id="KW-0539">Nucleus</keyword>
<dbReference type="InterPro" id="IPR007052">
    <property type="entry name" value="CS_dom"/>
</dbReference>
<dbReference type="EnsemblMetazoa" id="CPIJ019282-RA">
    <property type="protein sequence ID" value="CPIJ019282-PA"/>
    <property type="gene ID" value="CPIJ019282"/>
</dbReference>
<evidence type="ECO:0000313" key="7">
    <source>
        <dbReference type="EMBL" id="EDS29688.1"/>
    </source>
</evidence>
<comment type="subcellular location">
    <subcellularLocation>
        <location evidence="2">Cytoplasm</location>
    </subcellularLocation>
    <subcellularLocation>
        <location evidence="1">Nucleus</location>
    </subcellularLocation>
</comment>
<dbReference type="InterPro" id="IPR008978">
    <property type="entry name" value="HSP20-like_chaperone"/>
</dbReference>
<name>B0XIU7_CULQU</name>
<keyword evidence="4" id="KW-0963">Cytoplasm</keyword>
<dbReference type="VEuPathDB" id="VectorBase:CQUJHB013062"/>
<evidence type="ECO:0000259" key="6">
    <source>
        <dbReference type="PROSITE" id="PS51203"/>
    </source>
</evidence>
<dbReference type="PANTHER" id="PTHR21664:SF1">
    <property type="entry name" value="NUDC DOMAIN-CONTAINING PROTEIN 1"/>
    <property type="match status" value="1"/>
</dbReference>
<dbReference type="STRING" id="7176.B0XIU7"/>
<feature type="domain" description="CS" evidence="6">
    <location>
        <begin position="281"/>
        <end position="366"/>
    </location>
</feature>
<reference evidence="8" key="2">
    <citation type="submission" date="2020-05" db="UniProtKB">
        <authorList>
            <consortium name="EnsemblMetazoa"/>
        </authorList>
    </citation>
    <scope>IDENTIFICATION</scope>
    <source>
        <strain evidence="8">JHB</strain>
    </source>
</reference>
<protein>
    <recommendedName>
        <fullName evidence="3">NudC domain-containing protein 1</fullName>
    </recommendedName>
</protein>
<evidence type="ECO:0000256" key="4">
    <source>
        <dbReference type="ARBA" id="ARBA00022490"/>
    </source>
</evidence>
<dbReference type="PANTHER" id="PTHR21664">
    <property type="entry name" value="CHRONIC MYELOGENOUS LEUKEMIA TUMOR ANTIGEN 66"/>
    <property type="match status" value="1"/>
</dbReference>
<organism>
    <name type="scientific">Culex quinquefasciatus</name>
    <name type="common">Southern house mosquito</name>
    <name type="synonym">Culex pungens</name>
    <dbReference type="NCBI Taxonomy" id="7176"/>
    <lineage>
        <taxon>Eukaryota</taxon>
        <taxon>Metazoa</taxon>
        <taxon>Ecdysozoa</taxon>
        <taxon>Arthropoda</taxon>
        <taxon>Hexapoda</taxon>
        <taxon>Insecta</taxon>
        <taxon>Pterygota</taxon>
        <taxon>Neoptera</taxon>
        <taxon>Endopterygota</taxon>
        <taxon>Diptera</taxon>
        <taxon>Nematocera</taxon>
        <taxon>Culicoidea</taxon>
        <taxon>Culicidae</taxon>
        <taxon>Culicinae</taxon>
        <taxon>Culicini</taxon>
        <taxon>Culex</taxon>
        <taxon>Culex</taxon>
    </lineage>
</organism>
<dbReference type="EMBL" id="DS233381">
    <property type="protein sequence ID" value="EDS29688.1"/>
    <property type="molecule type" value="Genomic_DNA"/>
</dbReference>
<evidence type="ECO:0000313" key="8">
    <source>
        <dbReference type="EnsemblMetazoa" id="CPIJ019282-PA"/>
    </source>
</evidence>
<dbReference type="SUPFAM" id="SSF49764">
    <property type="entry name" value="HSP20-like chaperones"/>
    <property type="match status" value="1"/>
</dbReference>
<dbReference type="InParanoid" id="B0XIU7"/>
<dbReference type="CDD" id="cd06467">
    <property type="entry name" value="p23_NUDC_like"/>
    <property type="match status" value="1"/>
</dbReference>
<sequence>MKLLDLRPDRALLKVDFAGYKLSLEPVPVLRTDLPVSSRPDRVRPGADQYSCLDAQLFGLQNHLVRDPWVVGSCYFLDGGWTVRRVVYDEASGRLKPVSSVFKVGRKRERREGDYNCSMRFLSERYALIGDGQGGLRLVETGDRRRGDEWKGRFVFPAVDGMEEGFVVLDGRFEVASGGERQVHAVCGSVRRTDEDGFETVLHWVKAIQEEGGSGEWKYQSVKVLRGRGFPVYCALELKSRGLVLASDKPFKFVLDSENPIVEKEVVPELKKPEAEGEREPVEMNFEWSQTLEDISVKVPKEEGFSYKVSNENMKLKVHRNEALIIDGESFFAAIDAELTSWTNEQSELQITLFKSQPGVMWPFLFPGCPEETNANRAEGEDLPPVSNLTSQLEECDFGIVGSGEETEYTLERFDATSHAVTHKTFLGGNGPLFSLPLRPEFPPAIALRHDVDACLWLQQPGDEWSLRHEGTLHAFGYVQASKQQRKFLSCSPDLSYALICEAERHIFIYKASYGAEGLRHRNGPQVSIGQQKLVSLEGSGEIIGLCAENDCAILLTESHVLVLQLRIEE</sequence>
<dbReference type="Pfam" id="PF04969">
    <property type="entry name" value="CS"/>
    <property type="match status" value="1"/>
</dbReference>
<dbReference type="HOGENOM" id="CLU_021010_1_0_1"/>
<accession>B0XIU7</accession>
<evidence type="ECO:0000313" key="9">
    <source>
        <dbReference type="Proteomes" id="UP000002320"/>
    </source>
</evidence>
<dbReference type="FunCoup" id="B0XIU7">
    <property type="interactions" value="1798"/>
</dbReference>
<evidence type="ECO:0000256" key="2">
    <source>
        <dbReference type="ARBA" id="ARBA00004496"/>
    </source>
</evidence>
<dbReference type="OrthoDB" id="428655at2759"/>
<dbReference type="eggNOG" id="KOG4379">
    <property type="taxonomic scope" value="Eukaryota"/>
</dbReference>
<proteinExistence type="predicted"/>
<dbReference type="AlphaFoldDB" id="B0XIU7"/>
<dbReference type="Gene3D" id="2.60.40.790">
    <property type="match status" value="1"/>
</dbReference>
<dbReference type="GO" id="GO:0005737">
    <property type="term" value="C:cytoplasm"/>
    <property type="evidence" value="ECO:0007669"/>
    <property type="project" value="UniProtKB-SubCell"/>
</dbReference>
<gene>
    <name evidence="8" type="primary">6053495</name>
    <name evidence="7" type="ORF">CpipJ_CPIJ019282</name>
</gene>
<dbReference type="OMA" id="DTRFVHH"/>
<dbReference type="InterPro" id="IPR037895">
    <property type="entry name" value="NUDCD1"/>
</dbReference>
<reference evidence="7" key="1">
    <citation type="submission" date="2007-03" db="EMBL/GenBank/DDBJ databases">
        <title>Annotation of Culex pipiens quinquefasciatus.</title>
        <authorList>
            <consortium name="The Broad Institute Genome Sequencing Platform"/>
            <person name="Atkinson P.W."/>
            <person name="Hemingway J."/>
            <person name="Christensen B.M."/>
            <person name="Higgs S."/>
            <person name="Kodira C."/>
            <person name="Hannick L."/>
            <person name="Megy K."/>
            <person name="O'Leary S."/>
            <person name="Pearson M."/>
            <person name="Haas B.J."/>
            <person name="Mauceli E."/>
            <person name="Wortman J.R."/>
            <person name="Lee N.H."/>
            <person name="Guigo R."/>
            <person name="Stanke M."/>
            <person name="Alvarado L."/>
            <person name="Amedeo P."/>
            <person name="Antoine C.H."/>
            <person name="Arensburger P."/>
            <person name="Bidwell S.L."/>
            <person name="Crawford M."/>
            <person name="Camaro F."/>
            <person name="Devon K."/>
            <person name="Engels R."/>
            <person name="Hammond M."/>
            <person name="Howarth C."/>
            <person name="Koehrsen M."/>
            <person name="Lawson D."/>
            <person name="Montgomery P."/>
            <person name="Nene V."/>
            <person name="Nusbaum C."/>
            <person name="Puiu D."/>
            <person name="Romero-Severson J."/>
            <person name="Severson D.W."/>
            <person name="Shumway M."/>
            <person name="Sisk P."/>
            <person name="Stolte C."/>
            <person name="Zeng Q."/>
            <person name="Eisenstadt E."/>
            <person name="Fraser-Liggett C."/>
            <person name="Strausberg R."/>
            <person name="Galagan J."/>
            <person name="Birren B."/>
            <person name="Collins F.H."/>
        </authorList>
    </citation>
    <scope>NUCLEOTIDE SEQUENCE [LARGE SCALE GENOMIC DNA]</scope>
    <source>
        <strain evidence="7">JHB</strain>
    </source>
</reference>
<keyword evidence="9" id="KW-1185">Reference proteome</keyword>
<evidence type="ECO:0000256" key="1">
    <source>
        <dbReference type="ARBA" id="ARBA00004123"/>
    </source>
</evidence>
<dbReference type="Proteomes" id="UP000002320">
    <property type="component" value="Unassembled WGS sequence"/>
</dbReference>
<dbReference type="PROSITE" id="PS51203">
    <property type="entry name" value="CS"/>
    <property type="match status" value="1"/>
</dbReference>
<dbReference type="VEuPathDB" id="VectorBase:CPIJ019282"/>
<evidence type="ECO:0000256" key="3">
    <source>
        <dbReference type="ARBA" id="ARBA00018915"/>
    </source>
</evidence>
<dbReference type="GO" id="GO:0005634">
    <property type="term" value="C:nucleus"/>
    <property type="evidence" value="ECO:0007669"/>
    <property type="project" value="UniProtKB-SubCell"/>
</dbReference>
<evidence type="ECO:0000256" key="5">
    <source>
        <dbReference type="ARBA" id="ARBA00023242"/>
    </source>
</evidence>